<feature type="compositionally biased region" description="Polar residues" evidence="1">
    <location>
        <begin position="163"/>
        <end position="173"/>
    </location>
</feature>
<name>A0A9P6LUF3_MORAP</name>
<feature type="compositionally biased region" description="Acidic residues" evidence="1">
    <location>
        <begin position="48"/>
        <end position="60"/>
    </location>
</feature>
<feature type="compositionally biased region" description="Basic residues" evidence="1">
    <location>
        <begin position="34"/>
        <end position="44"/>
    </location>
</feature>
<dbReference type="AlphaFoldDB" id="A0A9P6LUF3"/>
<evidence type="ECO:0000256" key="1">
    <source>
        <dbReference type="SAM" id="MobiDB-lite"/>
    </source>
</evidence>
<feature type="region of interest" description="Disordered" evidence="1">
    <location>
        <begin position="1"/>
        <end position="173"/>
    </location>
</feature>
<feature type="non-terminal residue" evidence="2">
    <location>
        <position position="1"/>
    </location>
</feature>
<feature type="compositionally biased region" description="Basic residues" evidence="1">
    <location>
        <begin position="68"/>
        <end position="79"/>
    </location>
</feature>
<accession>A0A9P6LUF3</accession>
<sequence length="173" mass="19539">MSSGGPSYSRFEGLARDSESEDDDFVEEQPAHWLHARNKSRLRRLIKDDDEEAEQVEVEDVGTLTAPRSRRNLRSRQKRSLLYDDEYEDDSDDDDEYQDSSNHIGTSTMSSCSRRKQKVDRDDDDNLWSGKGHGDEDPNDNEHSGEAEIGGADFDAVPASHLASESNRSGEML</sequence>
<dbReference type="Proteomes" id="UP000738359">
    <property type="component" value="Unassembled WGS sequence"/>
</dbReference>
<evidence type="ECO:0000313" key="2">
    <source>
        <dbReference type="EMBL" id="KAF9944625.1"/>
    </source>
</evidence>
<feature type="compositionally biased region" description="Acidic residues" evidence="1">
    <location>
        <begin position="83"/>
        <end position="98"/>
    </location>
</feature>
<organism evidence="2 3">
    <name type="scientific">Mortierella alpina</name>
    <name type="common">Oleaginous fungus</name>
    <name type="synonym">Mortierella renispora</name>
    <dbReference type="NCBI Taxonomy" id="64518"/>
    <lineage>
        <taxon>Eukaryota</taxon>
        <taxon>Fungi</taxon>
        <taxon>Fungi incertae sedis</taxon>
        <taxon>Mucoromycota</taxon>
        <taxon>Mortierellomycotina</taxon>
        <taxon>Mortierellomycetes</taxon>
        <taxon>Mortierellales</taxon>
        <taxon>Mortierellaceae</taxon>
        <taxon>Mortierella</taxon>
    </lineage>
</organism>
<evidence type="ECO:0000313" key="3">
    <source>
        <dbReference type="Proteomes" id="UP000738359"/>
    </source>
</evidence>
<reference evidence="2" key="1">
    <citation type="journal article" date="2020" name="Fungal Divers.">
        <title>Resolving the Mortierellaceae phylogeny through synthesis of multi-gene phylogenetics and phylogenomics.</title>
        <authorList>
            <person name="Vandepol N."/>
            <person name="Liber J."/>
            <person name="Desiro A."/>
            <person name="Na H."/>
            <person name="Kennedy M."/>
            <person name="Barry K."/>
            <person name="Grigoriev I.V."/>
            <person name="Miller A.N."/>
            <person name="O'Donnell K."/>
            <person name="Stajich J.E."/>
            <person name="Bonito G."/>
        </authorList>
    </citation>
    <scope>NUCLEOTIDE SEQUENCE</scope>
    <source>
        <strain evidence="2">CK1249</strain>
    </source>
</reference>
<comment type="caution">
    <text evidence="2">The sequence shown here is derived from an EMBL/GenBank/DDBJ whole genome shotgun (WGS) entry which is preliminary data.</text>
</comment>
<feature type="compositionally biased region" description="Polar residues" evidence="1">
    <location>
        <begin position="102"/>
        <end position="112"/>
    </location>
</feature>
<dbReference type="EMBL" id="JAAAHY010002377">
    <property type="protein sequence ID" value="KAF9944625.1"/>
    <property type="molecule type" value="Genomic_DNA"/>
</dbReference>
<keyword evidence="3" id="KW-1185">Reference proteome</keyword>
<gene>
    <name evidence="2" type="ORF">BGZ70_004480</name>
</gene>
<protein>
    <submittedName>
        <fullName evidence="2">Uncharacterized protein</fullName>
    </submittedName>
</protein>
<feature type="compositionally biased region" description="Basic and acidic residues" evidence="1">
    <location>
        <begin position="132"/>
        <end position="146"/>
    </location>
</feature>
<proteinExistence type="predicted"/>